<keyword evidence="4" id="KW-1185">Reference proteome</keyword>
<dbReference type="PANTHER" id="PTHR10219">
    <property type="entry name" value="GLYCOLIPID TRANSFER PROTEIN-RELATED"/>
    <property type="match status" value="1"/>
</dbReference>
<evidence type="ECO:0000313" key="4">
    <source>
        <dbReference type="Proteomes" id="UP000789595"/>
    </source>
</evidence>
<feature type="signal peptide" evidence="1">
    <location>
        <begin position="1"/>
        <end position="25"/>
    </location>
</feature>
<dbReference type="Pfam" id="PF08718">
    <property type="entry name" value="GLTP"/>
    <property type="match status" value="1"/>
</dbReference>
<keyword evidence="1" id="KW-0732">Signal</keyword>
<dbReference type="Proteomes" id="UP000789595">
    <property type="component" value="Unassembled WGS sequence"/>
</dbReference>
<evidence type="ECO:0000259" key="2">
    <source>
        <dbReference type="Pfam" id="PF08718"/>
    </source>
</evidence>
<dbReference type="InterPro" id="IPR036497">
    <property type="entry name" value="GLTP_sf"/>
</dbReference>
<feature type="chain" id="PRO_5035205767" description="Glycolipid transfer protein domain-containing protein" evidence="1">
    <location>
        <begin position="26"/>
        <end position="265"/>
    </location>
</feature>
<dbReference type="SUPFAM" id="SSF110004">
    <property type="entry name" value="Glycolipid transfer protein, GLTP"/>
    <property type="match status" value="1"/>
</dbReference>
<dbReference type="GO" id="GO:0016020">
    <property type="term" value="C:membrane"/>
    <property type="evidence" value="ECO:0007669"/>
    <property type="project" value="TreeGrafter"/>
</dbReference>
<dbReference type="EMBL" id="CAKKNE010000001">
    <property type="protein sequence ID" value="CAH0364012.1"/>
    <property type="molecule type" value="Genomic_DNA"/>
</dbReference>
<name>A0A8J2WPP3_9STRA</name>
<dbReference type="GO" id="GO:1902387">
    <property type="term" value="F:ceramide 1-phosphate binding"/>
    <property type="evidence" value="ECO:0007669"/>
    <property type="project" value="TreeGrafter"/>
</dbReference>
<dbReference type="GO" id="GO:0005829">
    <property type="term" value="C:cytosol"/>
    <property type="evidence" value="ECO:0007669"/>
    <property type="project" value="TreeGrafter"/>
</dbReference>
<comment type="caution">
    <text evidence="3">The sequence shown here is derived from an EMBL/GenBank/DDBJ whole genome shotgun (WGS) entry which is preliminary data.</text>
</comment>
<reference evidence="3" key="1">
    <citation type="submission" date="2021-11" db="EMBL/GenBank/DDBJ databases">
        <authorList>
            <consortium name="Genoscope - CEA"/>
            <person name="William W."/>
        </authorList>
    </citation>
    <scope>NUCLEOTIDE SEQUENCE</scope>
</reference>
<evidence type="ECO:0000256" key="1">
    <source>
        <dbReference type="SAM" id="SignalP"/>
    </source>
</evidence>
<protein>
    <recommendedName>
        <fullName evidence="2">Glycolipid transfer protein domain-containing protein</fullName>
    </recommendedName>
</protein>
<proteinExistence type="predicted"/>
<evidence type="ECO:0000313" key="3">
    <source>
        <dbReference type="EMBL" id="CAH0364012.1"/>
    </source>
</evidence>
<sequence length="265" mass="29988">MGRHRPKEPSLTKLQLMLAFSLVSTAPWTTLWSAPQLPTIIVDPSASILRKGTQHLEQAIYVSNSSLSVIEVAETLDTLMPVITVLASFITTPLQRDSVNLRRAAEVTLETSRQSHVDLDDLVSHEEDLAYRGHRPVAASAYWSLLFLDFFEHILEGVIKKSSITLDPSPNKEKEANAAIRQAGRDAYDKTYAHHHNRVVRAIARKVFDFLPPREVFYRALGDAGADRHRWGKHLRRDFESFLKASRPFVKRMRGHFAEAPAPTF</sequence>
<dbReference type="GO" id="GO:1902388">
    <property type="term" value="F:ceramide 1-phosphate transfer activity"/>
    <property type="evidence" value="ECO:0007669"/>
    <property type="project" value="TreeGrafter"/>
</dbReference>
<organism evidence="3 4">
    <name type="scientific">Pelagomonas calceolata</name>
    <dbReference type="NCBI Taxonomy" id="35677"/>
    <lineage>
        <taxon>Eukaryota</taxon>
        <taxon>Sar</taxon>
        <taxon>Stramenopiles</taxon>
        <taxon>Ochrophyta</taxon>
        <taxon>Pelagophyceae</taxon>
        <taxon>Pelagomonadales</taxon>
        <taxon>Pelagomonadaceae</taxon>
        <taxon>Pelagomonas</taxon>
    </lineage>
</organism>
<accession>A0A8J2WPP3</accession>
<dbReference type="OrthoDB" id="10507484at2759"/>
<dbReference type="AlphaFoldDB" id="A0A8J2WPP3"/>
<feature type="domain" description="Glycolipid transfer protein" evidence="2">
    <location>
        <begin position="74"/>
        <end position="222"/>
    </location>
</feature>
<gene>
    <name evidence="3" type="ORF">PECAL_1P03590</name>
</gene>
<dbReference type="Gene3D" id="1.10.3520.10">
    <property type="entry name" value="Glycolipid transfer protein"/>
    <property type="match status" value="1"/>
</dbReference>
<dbReference type="InterPro" id="IPR014830">
    <property type="entry name" value="Glycolipid_transfer_prot_dom"/>
</dbReference>